<evidence type="ECO:0008006" key="3">
    <source>
        <dbReference type="Google" id="ProtNLM"/>
    </source>
</evidence>
<gene>
    <name evidence="1" type="ORF">VB774_09870</name>
</gene>
<reference evidence="1 2" key="1">
    <citation type="submission" date="2023-12" db="EMBL/GenBank/DDBJ databases">
        <title>Baltic Sea Cyanobacteria.</title>
        <authorList>
            <person name="Delbaje E."/>
            <person name="Fewer D.P."/>
            <person name="Shishido T.K."/>
        </authorList>
    </citation>
    <scope>NUCLEOTIDE SEQUENCE [LARGE SCALE GENOMIC DNA]</scope>
    <source>
        <strain evidence="1 2">UHCC 0370</strain>
    </source>
</reference>
<dbReference type="EMBL" id="JAYGIE010000045">
    <property type="protein sequence ID" value="MEA5477926.1"/>
    <property type="molecule type" value="Genomic_DNA"/>
</dbReference>
<dbReference type="SUPFAM" id="SSF88723">
    <property type="entry name" value="PIN domain-like"/>
    <property type="match status" value="1"/>
</dbReference>
<keyword evidence="2" id="KW-1185">Reference proteome</keyword>
<dbReference type="InterPro" id="IPR029060">
    <property type="entry name" value="PIN-like_dom_sf"/>
</dbReference>
<comment type="caution">
    <text evidence="1">The sequence shown here is derived from an EMBL/GenBank/DDBJ whole genome shotgun (WGS) entry which is preliminary data.</text>
</comment>
<evidence type="ECO:0000313" key="1">
    <source>
        <dbReference type="EMBL" id="MEA5477926.1"/>
    </source>
</evidence>
<protein>
    <recommendedName>
        <fullName evidence="3">PilT protein domain protein</fullName>
    </recommendedName>
</protein>
<evidence type="ECO:0000313" key="2">
    <source>
        <dbReference type="Proteomes" id="UP001301388"/>
    </source>
</evidence>
<name>A0ABU5TI14_9CYAN</name>
<dbReference type="Proteomes" id="UP001301388">
    <property type="component" value="Unassembled WGS sequence"/>
</dbReference>
<organism evidence="1 2">
    <name type="scientific">Pseudanabaena galeata UHCC 0370</name>
    <dbReference type="NCBI Taxonomy" id="3110310"/>
    <lineage>
        <taxon>Bacteria</taxon>
        <taxon>Bacillati</taxon>
        <taxon>Cyanobacteriota</taxon>
        <taxon>Cyanophyceae</taxon>
        <taxon>Pseudanabaenales</taxon>
        <taxon>Pseudanabaenaceae</taxon>
        <taxon>Pseudanabaena</taxon>
    </lineage>
</organism>
<proteinExistence type="predicted"/>
<accession>A0ABU5TI14</accession>
<sequence>MEVAPLLDSNMISYFLRGEPSVIKELEKYQEYFEQITFSILTYYEIVSGL</sequence>
<dbReference type="Gene3D" id="3.40.50.1010">
    <property type="entry name" value="5'-nuclease"/>
    <property type="match status" value="1"/>
</dbReference>